<evidence type="ECO:0000256" key="1">
    <source>
        <dbReference type="SAM" id="MobiDB-lite"/>
    </source>
</evidence>
<dbReference type="RefSeq" id="XP_003045186.1">
    <property type="nucleotide sequence ID" value="XM_003045140.1"/>
</dbReference>
<sequence length="277" mass="32304">MAPIGLWYGYGADDQEHRHPGSLRELPSMAPVKSPFIGSIASLNDISSTQPIFKANTLFSRGMPVLYRRNASSGTVGIAVGLTLLCIIIISGLFYCAWENTRAEKRRQMKEREKRKQGHRHETHIRGGRRRHSKKHHHVHNHGEHHDYFANLYIPEQHHEKHHHKCKDPHHRHRHCRHKHAHNRHERKLWKRHHRCRHKHNNPPSPIIIDDWAPQRPEPILQSPIAFVPKYDGLLMNEMDAPQMGRDFQVGDCFPQCGKGIDGFVCPRHGVVRDDRK</sequence>
<feature type="region of interest" description="Disordered" evidence="1">
    <location>
        <begin position="107"/>
        <end position="140"/>
    </location>
</feature>
<protein>
    <submittedName>
        <fullName evidence="3">Uncharacterized protein</fullName>
    </submittedName>
</protein>
<organism evidence="3 4">
    <name type="scientific">Fusarium vanettenii (strain ATCC MYA-4622 / CBS 123669 / FGSC 9596 / NRRL 45880 / 77-13-4)</name>
    <name type="common">Fusarium solani subsp. pisi</name>
    <dbReference type="NCBI Taxonomy" id="660122"/>
    <lineage>
        <taxon>Eukaryota</taxon>
        <taxon>Fungi</taxon>
        <taxon>Dikarya</taxon>
        <taxon>Ascomycota</taxon>
        <taxon>Pezizomycotina</taxon>
        <taxon>Sordariomycetes</taxon>
        <taxon>Hypocreomycetidae</taxon>
        <taxon>Hypocreales</taxon>
        <taxon>Nectriaceae</taxon>
        <taxon>Fusarium</taxon>
        <taxon>Fusarium solani species complex</taxon>
        <taxon>Fusarium vanettenii</taxon>
    </lineage>
</organism>
<dbReference type="HOGENOM" id="CLU_1005063_0_0_1"/>
<dbReference type="KEGG" id="nhe:NECHADRAFT_81694"/>
<dbReference type="OMA" id="QVRIPNE"/>
<dbReference type="eggNOG" id="ENOG502RMIS">
    <property type="taxonomic scope" value="Eukaryota"/>
</dbReference>
<keyword evidence="4" id="KW-1185">Reference proteome</keyword>
<keyword evidence="2" id="KW-1133">Transmembrane helix</keyword>
<name>C7Z9B4_FUSV7</name>
<dbReference type="EMBL" id="GG698912">
    <property type="protein sequence ID" value="EEU39473.1"/>
    <property type="molecule type" value="Genomic_DNA"/>
</dbReference>
<evidence type="ECO:0000256" key="2">
    <source>
        <dbReference type="SAM" id="Phobius"/>
    </source>
</evidence>
<dbReference type="GeneID" id="9673347"/>
<dbReference type="VEuPathDB" id="FungiDB:NECHADRAFT_81694"/>
<keyword evidence="2" id="KW-0812">Transmembrane</keyword>
<dbReference type="AlphaFoldDB" id="C7Z9B4"/>
<dbReference type="Proteomes" id="UP000005206">
    <property type="component" value="Chromosome 6"/>
</dbReference>
<proteinExistence type="predicted"/>
<dbReference type="OrthoDB" id="5096878at2759"/>
<feature type="region of interest" description="Disordered" evidence="1">
    <location>
        <begin position="166"/>
        <end position="189"/>
    </location>
</feature>
<evidence type="ECO:0000313" key="3">
    <source>
        <dbReference type="EMBL" id="EEU39473.1"/>
    </source>
</evidence>
<evidence type="ECO:0000313" key="4">
    <source>
        <dbReference type="Proteomes" id="UP000005206"/>
    </source>
</evidence>
<reference evidence="3 4" key="1">
    <citation type="journal article" date="2009" name="PLoS Genet.">
        <title>The genome of Nectria haematococca: contribution of supernumerary chromosomes to gene expansion.</title>
        <authorList>
            <person name="Coleman J.J."/>
            <person name="Rounsley S.D."/>
            <person name="Rodriguez-Carres M."/>
            <person name="Kuo A."/>
            <person name="Wasmann C.C."/>
            <person name="Grimwood J."/>
            <person name="Schmutz J."/>
            <person name="Taga M."/>
            <person name="White G.J."/>
            <person name="Zhou S."/>
            <person name="Schwartz D.C."/>
            <person name="Freitag M."/>
            <person name="Ma L.J."/>
            <person name="Danchin E.G."/>
            <person name="Henrissat B."/>
            <person name="Coutinho P.M."/>
            <person name="Nelson D.R."/>
            <person name="Straney D."/>
            <person name="Napoli C.A."/>
            <person name="Barker B.M."/>
            <person name="Gribskov M."/>
            <person name="Rep M."/>
            <person name="Kroken S."/>
            <person name="Molnar I."/>
            <person name="Rensing C."/>
            <person name="Kennell J.C."/>
            <person name="Zamora J."/>
            <person name="Farman M.L."/>
            <person name="Selker E.U."/>
            <person name="Salamov A."/>
            <person name="Shapiro H."/>
            <person name="Pangilinan J."/>
            <person name="Lindquist E."/>
            <person name="Lamers C."/>
            <person name="Grigoriev I.V."/>
            <person name="Geiser D.M."/>
            <person name="Covert S.F."/>
            <person name="Temporini E."/>
            <person name="Vanetten H.D."/>
        </authorList>
    </citation>
    <scope>NUCLEOTIDE SEQUENCE [LARGE SCALE GENOMIC DNA]</scope>
    <source>
        <strain evidence="4">ATCC MYA-4622 / CBS 123669 / FGSC 9596 / NRRL 45880 / 77-13-4</strain>
    </source>
</reference>
<accession>C7Z9B4</accession>
<keyword evidence="2" id="KW-0472">Membrane</keyword>
<dbReference type="InParanoid" id="C7Z9B4"/>
<gene>
    <name evidence="3" type="ORF">NECHADRAFT_81694</name>
</gene>
<feature type="transmembrane region" description="Helical" evidence="2">
    <location>
        <begin position="76"/>
        <end position="98"/>
    </location>
</feature>